<dbReference type="KEGG" id="tsn:W908_04710"/>
<reference evidence="1 2" key="1">
    <citation type="journal article" date="2015" name="Genome Announc.">
        <title>Genome Sequence of 'Candidatus Thioglobus singularis' Strain PS1, a Mixotroph from the SUP05 Clade of Marine Gammaproteobacteria.</title>
        <authorList>
            <person name="Marshall K.T."/>
            <person name="Morris R.M."/>
        </authorList>
    </citation>
    <scope>NUCLEOTIDE SEQUENCE [LARGE SCALE GENOMIC DNA]</scope>
    <source>
        <strain evidence="1 2">PS1</strain>
    </source>
</reference>
<organism evidence="1 2">
    <name type="scientific">Candidatus Pseudothioglobus singularis PS1</name>
    <dbReference type="NCBI Taxonomy" id="1125411"/>
    <lineage>
        <taxon>Bacteria</taxon>
        <taxon>Pseudomonadati</taxon>
        <taxon>Pseudomonadota</taxon>
        <taxon>Gammaproteobacteria</taxon>
        <taxon>Candidatus Pseudothioglobaceae</taxon>
        <taxon>Candidatus Pseudothioglobus</taxon>
    </lineage>
</organism>
<accession>A0A0M4M4D2</accession>
<proteinExistence type="predicted"/>
<dbReference type="AlphaFoldDB" id="A0A0M4M4D2"/>
<name>A0A0M4M4D2_9GAMM</name>
<evidence type="ECO:0000313" key="2">
    <source>
        <dbReference type="Proteomes" id="UP000068905"/>
    </source>
</evidence>
<dbReference type="Proteomes" id="UP000068905">
    <property type="component" value="Chromosome"/>
</dbReference>
<sequence length="54" mass="6327">MQKTMPNNSLKRSTVSYCKRNNIDEKQLIKAMNWYLSAKRGAKDYSNIDSFLKP</sequence>
<gene>
    <name evidence="1" type="ORF">W908_04710</name>
</gene>
<dbReference type="EMBL" id="CP006911">
    <property type="protein sequence ID" value="ALE02704.1"/>
    <property type="molecule type" value="Genomic_DNA"/>
</dbReference>
<protein>
    <submittedName>
        <fullName evidence="1">Uncharacterized protein</fullName>
    </submittedName>
</protein>
<keyword evidence="2" id="KW-1185">Reference proteome</keyword>
<evidence type="ECO:0000313" key="1">
    <source>
        <dbReference type="EMBL" id="ALE02704.1"/>
    </source>
</evidence>